<dbReference type="EMBL" id="GBRH01233551">
    <property type="protein sequence ID" value="JAD64344.1"/>
    <property type="molecule type" value="Transcribed_RNA"/>
</dbReference>
<reference evidence="1" key="1">
    <citation type="submission" date="2014-09" db="EMBL/GenBank/DDBJ databases">
        <authorList>
            <person name="Magalhaes I.L.F."/>
            <person name="Oliveira U."/>
            <person name="Santos F.R."/>
            <person name="Vidigal T.H.D.A."/>
            <person name="Brescovit A.D."/>
            <person name="Santos A.J."/>
        </authorList>
    </citation>
    <scope>NUCLEOTIDE SEQUENCE</scope>
    <source>
        <tissue evidence="1">Shoot tissue taken approximately 20 cm above the soil surface</tissue>
    </source>
</reference>
<sequence length="71" mass="8271">MDKQIIGIACHVSEILENCTSIPTLWMIPKQGFLIPHNANIRIHVRNNHNSQNRMKQMHLHKRTIAYITAE</sequence>
<dbReference type="AlphaFoldDB" id="A0A0A9BK32"/>
<evidence type="ECO:0000313" key="1">
    <source>
        <dbReference type="EMBL" id="JAD64344.1"/>
    </source>
</evidence>
<protein>
    <submittedName>
        <fullName evidence="1">Uncharacterized protein</fullName>
    </submittedName>
</protein>
<organism evidence="1">
    <name type="scientific">Arundo donax</name>
    <name type="common">Giant reed</name>
    <name type="synonym">Donax arundinaceus</name>
    <dbReference type="NCBI Taxonomy" id="35708"/>
    <lineage>
        <taxon>Eukaryota</taxon>
        <taxon>Viridiplantae</taxon>
        <taxon>Streptophyta</taxon>
        <taxon>Embryophyta</taxon>
        <taxon>Tracheophyta</taxon>
        <taxon>Spermatophyta</taxon>
        <taxon>Magnoliopsida</taxon>
        <taxon>Liliopsida</taxon>
        <taxon>Poales</taxon>
        <taxon>Poaceae</taxon>
        <taxon>PACMAD clade</taxon>
        <taxon>Arundinoideae</taxon>
        <taxon>Arundineae</taxon>
        <taxon>Arundo</taxon>
    </lineage>
</organism>
<proteinExistence type="predicted"/>
<name>A0A0A9BK32_ARUDO</name>
<accession>A0A0A9BK32</accession>
<reference evidence="1" key="2">
    <citation type="journal article" date="2015" name="Data Brief">
        <title>Shoot transcriptome of the giant reed, Arundo donax.</title>
        <authorList>
            <person name="Barrero R.A."/>
            <person name="Guerrero F.D."/>
            <person name="Moolhuijzen P."/>
            <person name="Goolsby J.A."/>
            <person name="Tidwell J."/>
            <person name="Bellgard S.E."/>
            <person name="Bellgard M.I."/>
        </authorList>
    </citation>
    <scope>NUCLEOTIDE SEQUENCE</scope>
    <source>
        <tissue evidence="1">Shoot tissue taken approximately 20 cm above the soil surface</tissue>
    </source>
</reference>